<evidence type="ECO:0000256" key="2">
    <source>
        <dbReference type="SAM" id="Phobius"/>
    </source>
</evidence>
<dbReference type="KEGG" id="lcu:PL11_005885"/>
<dbReference type="OrthoDB" id="2330114at2"/>
<feature type="transmembrane region" description="Helical" evidence="2">
    <location>
        <begin position="32"/>
        <end position="52"/>
    </location>
</feature>
<dbReference type="AlphaFoldDB" id="A0A1S6QIR4"/>
<keyword evidence="4" id="KW-1185">Reference proteome</keyword>
<dbReference type="eggNOG" id="ENOG5030A3K">
    <property type="taxonomic scope" value="Bacteria"/>
</dbReference>
<reference evidence="3 4" key="1">
    <citation type="journal article" date="2015" name="Genome Announc.">
        <title>Genome Sequence of Lactobacillus curieae CCTCC M 2011381T, a Novel Producer of Gamma-aminobutyric Acid.</title>
        <authorList>
            <person name="Wang Y."/>
            <person name="Wang Y."/>
            <person name="Lang C."/>
            <person name="Wei D."/>
            <person name="Xu P."/>
            <person name="Xie J."/>
        </authorList>
    </citation>
    <scope>NUCLEOTIDE SEQUENCE [LARGE SCALE GENOMIC DNA]</scope>
    <source>
        <strain evidence="3 4">CCTCC M 2011381</strain>
    </source>
</reference>
<gene>
    <name evidence="3" type="ORF">PL11_005885</name>
</gene>
<dbReference type="EMBL" id="CP018906">
    <property type="protein sequence ID" value="AQW21496.1"/>
    <property type="molecule type" value="Genomic_DNA"/>
</dbReference>
<evidence type="ECO:0000313" key="4">
    <source>
        <dbReference type="Proteomes" id="UP000030361"/>
    </source>
</evidence>
<proteinExistence type="predicted"/>
<evidence type="ECO:0000256" key="1">
    <source>
        <dbReference type="SAM" id="MobiDB-lite"/>
    </source>
</evidence>
<protein>
    <recommendedName>
        <fullName evidence="5">Streptococcal hemagglutinin protein</fullName>
    </recommendedName>
</protein>
<evidence type="ECO:0008006" key="5">
    <source>
        <dbReference type="Google" id="ProtNLM"/>
    </source>
</evidence>
<sequence>MNNNKETPNYKRYDFNVDNPNQRNQRSNFRGWWFALVILLIALTIGLGISWLKDSGGSTKSSINNDPITKTVKGKLSEQVQNQRVANFQDKLNEMDNNGITSSQRKQLQGLINKESNSSVKKREQALLNDAQTKQVAKPQPKKVAPKQPAPAESNQFSSTHTFASIPDAKNWADATKDQWLKAGYTNYTITANGQGYFTLTFTK</sequence>
<keyword evidence="2" id="KW-0812">Transmembrane</keyword>
<accession>A0A1S6QIR4</accession>
<organism evidence="3 4">
    <name type="scientific">Lentilactobacillus curieae</name>
    <dbReference type="NCBI Taxonomy" id="1138822"/>
    <lineage>
        <taxon>Bacteria</taxon>
        <taxon>Bacillati</taxon>
        <taxon>Bacillota</taxon>
        <taxon>Bacilli</taxon>
        <taxon>Lactobacillales</taxon>
        <taxon>Lactobacillaceae</taxon>
        <taxon>Lentilactobacillus</taxon>
    </lineage>
</organism>
<evidence type="ECO:0000313" key="3">
    <source>
        <dbReference type="EMBL" id="AQW21496.1"/>
    </source>
</evidence>
<dbReference type="Proteomes" id="UP000030361">
    <property type="component" value="Chromosome"/>
</dbReference>
<dbReference type="RefSeq" id="WP_035167971.1">
    <property type="nucleotide sequence ID" value="NZ_CP018906.1"/>
</dbReference>
<feature type="region of interest" description="Disordered" evidence="1">
    <location>
        <begin position="131"/>
        <end position="158"/>
    </location>
</feature>
<name>A0A1S6QIR4_9LACO</name>
<keyword evidence="2" id="KW-1133">Transmembrane helix</keyword>
<keyword evidence="2" id="KW-0472">Membrane</keyword>